<dbReference type="InterPro" id="IPR037185">
    <property type="entry name" value="EmrE-like"/>
</dbReference>
<keyword evidence="1" id="KW-1133">Transmembrane helix</keyword>
<dbReference type="EMBL" id="MXAP01000070">
    <property type="protein sequence ID" value="OPH37972.1"/>
    <property type="molecule type" value="Genomic_DNA"/>
</dbReference>
<reference evidence="3 5" key="1">
    <citation type="submission" date="2017-03" db="EMBL/GenBank/DDBJ databases">
        <title>Draft genome sequence of Moraxella equi CCUG 4950T type strain.</title>
        <authorList>
            <person name="Salva-Serra F."/>
            <person name="Engstrom-Jakobsson H."/>
            <person name="Thorell K."/>
            <person name="Jaen-Luchoro D."/>
            <person name="Gonzales-Siles L."/>
            <person name="Karlsson R."/>
            <person name="Yazdan S."/>
            <person name="Boulund F."/>
            <person name="Johnning A."/>
            <person name="Engstrand L."/>
            <person name="Kristiansson E."/>
            <person name="Moore E."/>
        </authorList>
    </citation>
    <scope>NUCLEOTIDE SEQUENCE [LARGE SCALE GENOMIC DNA]</scope>
    <source>
        <strain evidence="3 5">CCUG 4950</strain>
    </source>
</reference>
<feature type="transmembrane region" description="Helical" evidence="1">
    <location>
        <begin position="103"/>
        <end position="123"/>
    </location>
</feature>
<sequence>MTHLRQLFCQLSPTAQGYVYIVLTMLVWGSFSLLARLNASWGISAWDIIAVRFGVSAGLLLPILIYRQNTAFLWQPKAVILALFGGVGYSSLVYSAFLLAPVVHGAVFLNGMIPVATALLMLLLLKKRPDHDTKIALILIIITLTLMTALMLIKGLSFGVGDVLFVICACCWAGYGIMLKEWGFSPWQVMCSTAIWSAILYLPIYGVLLYLGVGGLGFGGVSLSHAIIQGAFHSVMVMIFATMTYSLAVERLGAFFAGGLASLAPFISALLAVPLLGEPLNSVMVLGLIGMGLGTVQPWRYVGVLKNRLFKSSR</sequence>
<feature type="transmembrane region" description="Helical" evidence="1">
    <location>
        <begin position="283"/>
        <end position="302"/>
    </location>
</feature>
<keyword evidence="1" id="KW-0812">Transmembrane</keyword>
<name>A0A378QPD0_9GAMM</name>
<dbReference type="InterPro" id="IPR000620">
    <property type="entry name" value="EamA_dom"/>
</dbReference>
<dbReference type="RefSeq" id="WP_079325793.1">
    <property type="nucleotide sequence ID" value="NZ_MXAP01000070.1"/>
</dbReference>
<reference evidence="4 6" key="2">
    <citation type="submission" date="2018-06" db="EMBL/GenBank/DDBJ databases">
        <authorList>
            <consortium name="Pathogen Informatics"/>
            <person name="Doyle S."/>
        </authorList>
    </citation>
    <scope>NUCLEOTIDE SEQUENCE [LARGE SCALE GENOMIC DNA]</scope>
    <source>
        <strain evidence="4 6">NCTC11012</strain>
    </source>
</reference>
<gene>
    <name evidence="3" type="ORF">B5J93_07320</name>
    <name evidence="4" type="ORF">NCTC11012_00855</name>
</gene>
<keyword evidence="1" id="KW-0472">Membrane</keyword>
<feature type="transmembrane region" description="Helical" evidence="1">
    <location>
        <begin position="43"/>
        <end position="66"/>
    </location>
</feature>
<accession>A0A378QPD0</accession>
<dbReference type="EMBL" id="UGQF01000001">
    <property type="protein sequence ID" value="STZ02628.1"/>
    <property type="molecule type" value="Genomic_DNA"/>
</dbReference>
<feature type="domain" description="EamA" evidence="2">
    <location>
        <begin position="17"/>
        <end position="148"/>
    </location>
</feature>
<dbReference type="GO" id="GO:0016020">
    <property type="term" value="C:membrane"/>
    <property type="evidence" value="ECO:0007669"/>
    <property type="project" value="InterPro"/>
</dbReference>
<protein>
    <submittedName>
        <fullName evidence="4">EamA-like transporter family</fullName>
    </submittedName>
</protein>
<evidence type="ECO:0000259" key="2">
    <source>
        <dbReference type="Pfam" id="PF00892"/>
    </source>
</evidence>
<evidence type="ECO:0000313" key="5">
    <source>
        <dbReference type="Proteomes" id="UP000190777"/>
    </source>
</evidence>
<dbReference type="Proteomes" id="UP000254618">
    <property type="component" value="Unassembled WGS sequence"/>
</dbReference>
<dbReference type="AlphaFoldDB" id="A0A378QPD0"/>
<feature type="transmembrane region" description="Helical" evidence="1">
    <location>
        <begin position="255"/>
        <end position="277"/>
    </location>
</feature>
<feature type="domain" description="EamA" evidence="2">
    <location>
        <begin position="161"/>
        <end position="296"/>
    </location>
</feature>
<organism evidence="4 6">
    <name type="scientific">Moraxella equi</name>
    <dbReference type="NCBI Taxonomy" id="60442"/>
    <lineage>
        <taxon>Bacteria</taxon>
        <taxon>Pseudomonadati</taxon>
        <taxon>Pseudomonadota</taxon>
        <taxon>Gammaproteobacteria</taxon>
        <taxon>Moraxellales</taxon>
        <taxon>Moraxellaceae</taxon>
        <taxon>Moraxella</taxon>
    </lineage>
</organism>
<feature type="transmembrane region" description="Helical" evidence="1">
    <location>
        <begin position="18"/>
        <end position="37"/>
    </location>
</feature>
<dbReference type="Pfam" id="PF00892">
    <property type="entry name" value="EamA"/>
    <property type="match status" value="2"/>
</dbReference>
<feature type="transmembrane region" description="Helical" evidence="1">
    <location>
        <begin position="78"/>
        <end position="97"/>
    </location>
</feature>
<evidence type="ECO:0000313" key="6">
    <source>
        <dbReference type="Proteomes" id="UP000254618"/>
    </source>
</evidence>
<feature type="transmembrane region" description="Helical" evidence="1">
    <location>
        <begin position="135"/>
        <end position="153"/>
    </location>
</feature>
<proteinExistence type="predicted"/>
<feature type="transmembrane region" description="Helical" evidence="1">
    <location>
        <begin position="159"/>
        <end position="178"/>
    </location>
</feature>
<feature type="transmembrane region" description="Helical" evidence="1">
    <location>
        <begin position="199"/>
        <end position="221"/>
    </location>
</feature>
<evidence type="ECO:0000256" key="1">
    <source>
        <dbReference type="SAM" id="Phobius"/>
    </source>
</evidence>
<dbReference type="SUPFAM" id="SSF103481">
    <property type="entry name" value="Multidrug resistance efflux transporter EmrE"/>
    <property type="match status" value="1"/>
</dbReference>
<dbReference type="Proteomes" id="UP000190777">
    <property type="component" value="Unassembled WGS sequence"/>
</dbReference>
<keyword evidence="5" id="KW-1185">Reference proteome</keyword>
<evidence type="ECO:0000313" key="3">
    <source>
        <dbReference type="EMBL" id="OPH37972.1"/>
    </source>
</evidence>
<evidence type="ECO:0000313" key="4">
    <source>
        <dbReference type="EMBL" id="STZ02628.1"/>
    </source>
</evidence>
<feature type="transmembrane region" description="Helical" evidence="1">
    <location>
        <begin position="227"/>
        <end position="248"/>
    </location>
</feature>